<protein>
    <submittedName>
        <fullName evidence="1">Uncharacterized protein</fullName>
    </submittedName>
</protein>
<organism evidence="1">
    <name type="scientific">Siphoviridae sp. ct8HH20</name>
    <dbReference type="NCBI Taxonomy" id="2825359"/>
    <lineage>
        <taxon>Viruses</taxon>
        <taxon>Duplodnaviria</taxon>
        <taxon>Heunggongvirae</taxon>
        <taxon>Uroviricota</taxon>
        <taxon>Caudoviricetes</taxon>
    </lineage>
</organism>
<sequence length="40" mass="4534">MPISRRLKLRAAGTLCEGDFLYYKKVVSLIGVDSKTEIVY</sequence>
<name>A0A8S5Q6G2_9CAUD</name>
<accession>A0A8S5Q6G2</accession>
<reference evidence="1" key="1">
    <citation type="journal article" date="2021" name="Proc. Natl. Acad. Sci. U.S.A.">
        <title>A Catalog of Tens of Thousands of Viruses from Human Metagenomes Reveals Hidden Associations with Chronic Diseases.</title>
        <authorList>
            <person name="Tisza M.J."/>
            <person name="Buck C.B."/>
        </authorList>
    </citation>
    <scope>NUCLEOTIDE SEQUENCE</scope>
    <source>
        <strain evidence="1">Ct8HH20</strain>
    </source>
</reference>
<evidence type="ECO:0000313" key="1">
    <source>
        <dbReference type="EMBL" id="DAE14371.1"/>
    </source>
</evidence>
<dbReference type="EMBL" id="BK015581">
    <property type="protein sequence ID" value="DAE14371.1"/>
    <property type="molecule type" value="Genomic_DNA"/>
</dbReference>
<proteinExistence type="predicted"/>